<evidence type="ECO:0000313" key="4">
    <source>
        <dbReference type="Proteomes" id="UP001225957"/>
    </source>
</evidence>
<keyword evidence="4" id="KW-1185">Reference proteome</keyword>
<evidence type="ECO:0000313" key="3">
    <source>
        <dbReference type="EMBL" id="MDI5890640.1"/>
    </source>
</evidence>
<feature type="region of interest" description="Disordered" evidence="1">
    <location>
        <begin position="62"/>
        <end position="97"/>
    </location>
</feature>
<comment type="caution">
    <text evidence="3">The sequence shown here is derived from an EMBL/GenBank/DDBJ whole genome shotgun (WGS) entry which is preliminary data.</text>
</comment>
<feature type="signal peptide" evidence="2">
    <location>
        <begin position="1"/>
        <end position="20"/>
    </location>
</feature>
<dbReference type="RefSeq" id="WP_282734615.1">
    <property type="nucleotide sequence ID" value="NZ_JASCQP010000018.1"/>
</dbReference>
<proteinExistence type="predicted"/>
<evidence type="ECO:0000256" key="2">
    <source>
        <dbReference type="SAM" id="SignalP"/>
    </source>
</evidence>
<keyword evidence="2" id="KW-0732">Signal</keyword>
<evidence type="ECO:0000256" key="1">
    <source>
        <dbReference type="SAM" id="MobiDB-lite"/>
    </source>
</evidence>
<organism evidence="3 4">
    <name type="scientific">Halomonas rhizosphaerae</name>
    <dbReference type="NCBI Taxonomy" id="3043296"/>
    <lineage>
        <taxon>Bacteria</taxon>
        <taxon>Pseudomonadati</taxon>
        <taxon>Pseudomonadota</taxon>
        <taxon>Gammaproteobacteria</taxon>
        <taxon>Oceanospirillales</taxon>
        <taxon>Halomonadaceae</taxon>
        <taxon>Halomonas</taxon>
    </lineage>
</organism>
<reference evidence="3 4" key="1">
    <citation type="submission" date="2023-04" db="EMBL/GenBank/DDBJ databases">
        <title>Halomonas strains isolated from rhizosphere soil.</title>
        <authorList>
            <person name="Xu L."/>
            <person name="Sun J.-Q."/>
        </authorList>
    </citation>
    <scope>NUCLEOTIDE SEQUENCE [LARGE SCALE GENOMIC DNA]</scope>
    <source>
        <strain evidence="3 4">LR5S20</strain>
    </source>
</reference>
<dbReference type="Proteomes" id="UP001225957">
    <property type="component" value="Unassembled WGS sequence"/>
</dbReference>
<protein>
    <submittedName>
        <fullName evidence="3">Uncharacterized protein</fullName>
    </submittedName>
</protein>
<name>A0ABT6UXE5_9GAMM</name>
<accession>A0ABT6UXE5</accession>
<feature type="chain" id="PRO_5045369166" evidence="2">
    <location>
        <begin position="21"/>
        <end position="97"/>
    </location>
</feature>
<sequence>MIRRALICALLILVVAAAGARIVHALGWMAATDRQVERASLEDYCTSVAIWGAQVARGVPLNRRTGHPDYDKRAAEDCPGMRPAAPAITTERQLARN</sequence>
<feature type="compositionally biased region" description="Basic and acidic residues" evidence="1">
    <location>
        <begin position="66"/>
        <end position="76"/>
    </location>
</feature>
<gene>
    <name evidence="3" type="ORF">QLQ83_06000</name>
</gene>
<dbReference type="EMBL" id="JASCQP010000018">
    <property type="protein sequence ID" value="MDI5890640.1"/>
    <property type="molecule type" value="Genomic_DNA"/>
</dbReference>